<name>A0A2M4DBZ0_ANODA</name>
<dbReference type="AlphaFoldDB" id="A0A2M4DBZ0"/>
<protein>
    <submittedName>
        <fullName evidence="1">Putative secreted protein</fullName>
    </submittedName>
</protein>
<evidence type="ECO:0000313" key="1">
    <source>
        <dbReference type="EMBL" id="MBW75104.1"/>
    </source>
</evidence>
<sequence>MTAAASRLAAGTRSTVATHLIWMALSSSRCTNRSIGTRISRVRYRSWNASLSSVVSCCCCRYSIGTVRPLMNHSNRTGRLDRSEVQLAAMCSCGR</sequence>
<proteinExistence type="predicted"/>
<organism evidence="1">
    <name type="scientific">Anopheles darlingi</name>
    <name type="common">Mosquito</name>
    <dbReference type="NCBI Taxonomy" id="43151"/>
    <lineage>
        <taxon>Eukaryota</taxon>
        <taxon>Metazoa</taxon>
        <taxon>Ecdysozoa</taxon>
        <taxon>Arthropoda</taxon>
        <taxon>Hexapoda</taxon>
        <taxon>Insecta</taxon>
        <taxon>Pterygota</taxon>
        <taxon>Neoptera</taxon>
        <taxon>Endopterygota</taxon>
        <taxon>Diptera</taxon>
        <taxon>Nematocera</taxon>
        <taxon>Culicoidea</taxon>
        <taxon>Culicidae</taxon>
        <taxon>Anophelinae</taxon>
        <taxon>Anopheles</taxon>
    </lineage>
</organism>
<reference evidence="1" key="1">
    <citation type="submission" date="2018-01" db="EMBL/GenBank/DDBJ databases">
        <title>An insight into the sialome of Amazonian anophelines.</title>
        <authorList>
            <person name="Ribeiro J.M."/>
            <person name="Scarpassa V."/>
            <person name="Calvo E."/>
        </authorList>
    </citation>
    <scope>NUCLEOTIDE SEQUENCE</scope>
</reference>
<dbReference type="EMBL" id="GGFL01010926">
    <property type="protein sequence ID" value="MBW75104.1"/>
    <property type="molecule type" value="Transcribed_RNA"/>
</dbReference>
<accession>A0A2M4DBZ0</accession>